<evidence type="ECO:0000256" key="1">
    <source>
        <dbReference type="SAM" id="MobiDB-lite"/>
    </source>
</evidence>
<proteinExistence type="predicted"/>
<evidence type="ECO:0000259" key="3">
    <source>
        <dbReference type="Pfam" id="PF03703"/>
    </source>
</evidence>
<feature type="transmembrane region" description="Helical" evidence="2">
    <location>
        <begin position="245"/>
        <end position="269"/>
    </location>
</feature>
<keyword evidence="5" id="KW-1185">Reference proteome</keyword>
<accession>A0A4D4L5C5</accession>
<dbReference type="PIRSF" id="PIRSF026631">
    <property type="entry name" value="UCP026631"/>
    <property type="match status" value="1"/>
</dbReference>
<dbReference type="InterPro" id="IPR005182">
    <property type="entry name" value="YdbS-like_PH"/>
</dbReference>
<name>A0A4D4L5C5_STRVO</name>
<dbReference type="EMBL" id="BJHW01000001">
    <property type="protein sequence ID" value="GDY53758.1"/>
    <property type="molecule type" value="Genomic_DNA"/>
</dbReference>
<reference evidence="4 5" key="1">
    <citation type="journal article" date="2020" name="Int. J. Syst. Evol. Microbiol.">
        <title>Reclassification of Streptomyces castelarensis and Streptomyces sporoclivatus as later heterotypic synonyms of Streptomyces antimycoticus.</title>
        <authorList>
            <person name="Komaki H."/>
            <person name="Tamura T."/>
        </authorList>
    </citation>
    <scope>NUCLEOTIDE SEQUENCE [LARGE SCALE GENOMIC DNA]</scope>
    <source>
        <strain evidence="4 5">NBRC 13459</strain>
    </source>
</reference>
<dbReference type="Proteomes" id="UP000301309">
    <property type="component" value="Unassembled WGS sequence"/>
</dbReference>
<keyword evidence="2" id="KW-0812">Transmembrane</keyword>
<feature type="transmembrane region" description="Helical" evidence="2">
    <location>
        <begin position="410"/>
        <end position="431"/>
    </location>
</feature>
<feature type="region of interest" description="Disordered" evidence="1">
    <location>
        <begin position="1"/>
        <end position="23"/>
    </location>
</feature>
<sequence>MHPGRAGRRHMSSETTVRPSSHAAGRDWGRLNGRLLLVNLSILAAPVAMFLVSLAVTGGETNLQVIITLGSLFLTFLVISGIGLMRLFTTRYRLTEDRFELHTGLLFRSERSVPIGRIRGVDLTANPVHRIFGLTTLRIDSGDQSDAAARRLALDGITKTEALELRRQIIALRDAGRARPVADSDGVLSRLDWSWLRYGPLTVWGVGGVFIAAASAYRTLSELQVNPLDLGVVKDLEDRFGTIPLWYGILLAAVVIVVLGMIGSTATYIENWAGYELRREDGGILRIRRGLLATRSVSIEERHLRGLELVEPVPLRWAKGAKLNAVASGLGNQEDNRRRRGLTPPTPRDEAMRVAAQALPTGPGLVERKGLLAHPKAALRRRINRALMWSVLIAAVPVGLGLWLGRWLVITGVVTGVVLVPVLVAFAFSAYHSLGHGLRGRYLAACSGAFARRTVALQRDGIIGWKLSRTPFQRRAGLITLGATTAAGDGVYRVHDLTEGQGIALAETAVPGLLAPFIERAPDRG</sequence>
<keyword evidence="2" id="KW-1133">Transmembrane helix</keyword>
<dbReference type="PANTHER" id="PTHR34473:SF2">
    <property type="entry name" value="UPF0699 TRANSMEMBRANE PROTEIN YDBT"/>
    <property type="match status" value="1"/>
</dbReference>
<evidence type="ECO:0000256" key="2">
    <source>
        <dbReference type="SAM" id="Phobius"/>
    </source>
</evidence>
<dbReference type="Pfam" id="PF03703">
    <property type="entry name" value="bPH_2"/>
    <property type="match status" value="2"/>
</dbReference>
<keyword evidence="2" id="KW-0472">Membrane</keyword>
<comment type="caution">
    <text evidence="4">The sequence shown here is derived from an EMBL/GenBank/DDBJ whole genome shotgun (WGS) entry which is preliminary data.</text>
</comment>
<feature type="domain" description="YdbS-like PH" evidence="3">
    <location>
        <begin position="439"/>
        <end position="501"/>
    </location>
</feature>
<dbReference type="InterPro" id="IPR014529">
    <property type="entry name" value="UCP026631"/>
</dbReference>
<evidence type="ECO:0000313" key="5">
    <source>
        <dbReference type="Proteomes" id="UP000301309"/>
    </source>
</evidence>
<protein>
    <recommendedName>
        <fullName evidence="3">YdbS-like PH domain-containing protein</fullName>
    </recommendedName>
</protein>
<dbReference type="AlphaFoldDB" id="A0A4D4L5C5"/>
<organism evidence="4 5">
    <name type="scientific">Streptomyces violaceusniger</name>
    <dbReference type="NCBI Taxonomy" id="68280"/>
    <lineage>
        <taxon>Bacteria</taxon>
        <taxon>Bacillati</taxon>
        <taxon>Actinomycetota</taxon>
        <taxon>Actinomycetes</taxon>
        <taxon>Kitasatosporales</taxon>
        <taxon>Streptomycetaceae</taxon>
        <taxon>Streptomyces</taxon>
        <taxon>Streptomyces violaceusniger group</taxon>
    </lineage>
</organism>
<feature type="transmembrane region" description="Helical" evidence="2">
    <location>
        <begin position="198"/>
        <end position="217"/>
    </location>
</feature>
<dbReference type="PANTHER" id="PTHR34473">
    <property type="entry name" value="UPF0699 TRANSMEMBRANE PROTEIN YDBS"/>
    <property type="match status" value="1"/>
</dbReference>
<feature type="transmembrane region" description="Helical" evidence="2">
    <location>
        <begin position="63"/>
        <end position="88"/>
    </location>
</feature>
<evidence type="ECO:0000313" key="4">
    <source>
        <dbReference type="EMBL" id="GDY53758.1"/>
    </source>
</evidence>
<feature type="compositionally biased region" description="Basic residues" evidence="1">
    <location>
        <begin position="1"/>
        <end position="10"/>
    </location>
</feature>
<feature type="transmembrane region" description="Helical" evidence="2">
    <location>
        <begin position="35"/>
        <end position="57"/>
    </location>
</feature>
<feature type="domain" description="YdbS-like PH" evidence="3">
    <location>
        <begin position="88"/>
        <end position="169"/>
    </location>
</feature>
<gene>
    <name evidence="4" type="ORF">SVIO_043810</name>
</gene>
<feature type="transmembrane region" description="Helical" evidence="2">
    <location>
        <begin position="386"/>
        <end position="404"/>
    </location>
</feature>